<proteinExistence type="predicted"/>
<evidence type="ECO:0000313" key="1">
    <source>
        <dbReference type="EMBL" id="SVD14919.1"/>
    </source>
</evidence>
<feature type="non-terminal residue" evidence="1">
    <location>
        <position position="1"/>
    </location>
</feature>
<name>A0A382SYC3_9ZZZZ</name>
<accession>A0A382SYC3</accession>
<sequence length="26" mass="3002">VSSVVDYFQKQRTNLPLLHVWCGSPQ</sequence>
<gene>
    <name evidence="1" type="ORF">METZ01_LOCUS367773</name>
</gene>
<organism evidence="1">
    <name type="scientific">marine metagenome</name>
    <dbReference type="NCBI Taxonomy" id="408172"/>
    <lineage>
        <taxon>unclassified sequences</taxon>
        <taxon>metagenomes</taxon>
        <taxon>ecological metagenomes</taxon>
    </lineage>
</organism>
<dbReference type="EMBL" id="UINC01132538">
    <property type="protein sequence ID" value="SVD14919.1"/>
    <property type="molecule type" value="Genomic_DNA"/>
</dbReference>
<protein>
    <submittedName>
        <fullName evidence="1">Uncharacterized protein</fullName>
    </submittedName>
</protein>
<reference evidence="1" key="1">
    <citation type="submission" date="2018-05" db="EMBL/GenBank/DDBJ databases">
        <authorList>
            <person name="Lanie J.A."/>
            <person name="Ng W.-L."/>
            <person name="Kazmierczak K.M."/>
            <person name="Andrzejewski T.M."/>
            <person name="Davidsen T.M."/>
            <person name="Wayne K.J."/>
            <person name="Tettelin H."/>
            <person name="Glass J.I."/>
            <person name="Rusch D."/>
            <person name="Podicherti R."/>
            <person name="Tsui H.-C.T."/>
            <person name="Winkler M.E."/>
        </authorList>
    </citation>
    <scope>NUCLEOTIDE SEQUENCE</scope>
</reference>
<dbReference type="AlphaFoldDB" id="A0A382SYC3"/>
<feature type="non-terminal residue" evidence="1">
    <location>
        <position position="26"/>
    </location>
</feature>